<protein>
    <submittedName>
        <fullName evidence="4">Uncharacterized protein</fullName>
    </submittedName>
</protein>
<dbReference type="RefSeq" id="WP_057642787.1">
    <property type="nucleotide sequence ID" value="NZ_CABMMF010000002.1"/>
</dbReference>
<dbReference type="AlphaFoldDB" id="A0AAI8ZNA3"/>
<feature type="region of interest" description="Disordered" evidence="2">
    <location>
        <begin position="227"/>
        <end position="248"/>
    </location>
</feature>
<reference evidence="4 5" key="1">
    <citation type="submission" date="2015-03" db="EMBL/GenBank/DDBJ databases">
        <authorList>
            <consortium name="Pathogen Informatics"/>
            <person name="Murphy D."/>
        </authorList>
    </citation>
    <scope>NUCLEOTIDE SEQUENCE [LARGE SCALE GENOMIC DNA]</scope>
    <source>
        <strain evidence="4 5">3400/83</strain>
    </source>
</reference>
<keyword evidence="3" id="KW-1133">Transmembrane helix</keyword>
<dbReference type="Gene3D" id="1.20.5.1000">
    <property type="entry name" value="arf6 gtpase in complex with a specific effector, jip4"/>
    <property type="match status" value="1"/>
</dbReference>
<evidence type="ECO:0000256" key="3">
    <source>
        <dbReference type="SAM" id="Phobius"/>
    </source>
</evidence>
<evidence type="ECO:0000256" key="1">
    <source>
        <dbReference type="SAM" id="Coils"/>
    </source>
</evidence>
<gene>
    <name evidence="4" type="ORF">ERS008524_00594</name>
</gene>
<name>A0AAI8ZNA3_YERFR</name>
<keyword evidence="1" id="KW-0175">Coiled coil</keyword>
<dbReference type="EMBL" id="CGCB01000002">
    <property type="protein sequence ID" value="CFQ87925.1"/>
    <property type="molecule type" value="Genomic_DNA"/>
</dbReference>
<evidence type="ECO:0000256" key="2">
    <source>
        <dbReference type="SAM" id="MobiDB-lite"/>
    </source>
</evidence>
<organism evidence="4 5">
    <name type="scientific">Yersinia frederiksenii</name>
    <dbReference type="NCBI Taxonomy" id="29484"/>
    <lineage>
        <taxon>Bacteria</taxon>
        <taxon>Pseudomonadati</taxon>
        <taxon>Pseudomonadota</taxon>
        <taxon>Gammaproteobacteria</taxon>
        <taxon>Enterobacterales</taxon>
        <taxon>Yersiniaceae</taxon>
        <taxon>Yersinia</taxon>
    </lineage>
</organism>
<feature type="transmembrane region" description="Helical" evidence="3">
    <location>
        <begin position="62"/>
        <end position="90"/>
    </location>
</feature>
<feature type="coiled-coil region" evidence="1">
    <location>
        <begin position="132"/>
        <end position="166"/>
    </location>
</feature>
<comment type="caution">
    <text evidence="4">The sequence shown here is derived from an EMBL/GenBank/DDBJ whole genome shotgun (WGS) entry which is preliminary data.</text>
</comment>
<proteinExistence type="predicted"/>
<accession>A0AAI8ZNA3</accession>
<evidence type="ECO:0000313" key="5">
    <source>
        <dbReference type="Proteomes" id="UP000046784"/>
    </source>
</evidence>
<feature type="transmembrane region" description="Helical" evidence="3">
    <location>
        <begin position="29"/>
        <end position="50"/>
    </location>
</feature>
<feature type="compositionally biased region" description="Polar residues" evidence="2">
    <location>
        <begin position="230"/>
        <end position="248"/>
    </location>
</feature>
<keyword evidence="3" id="KW-0472">Membrane</keyword>
<keyword evidence="3" id="KW-0812">Transmembrane</keyword>
<dbReference type="Proteomes" id="UP000046784">
    <property type="component" value="Unassembled WGS sequence"/>
</dbReference>
<evidence type="ECO:0000313" key="4">
    <source>
        <dbReference type="EMBL" id="CFQ87925.1"/>
    </source>
</evidence>
<sequence>MLDFFKEMFTAARFTAVERVKSPVVGALFFSWIAFNWDNIIVMLFSAATVEDKIVMIKDNSTIFTAIIWPIVSAAFISIALPVISAMVIWAQNKPTMFSMGKYAIRNDAILDRKIATEKKRAQADIAYEREKTGEQEIIQRMREDIEKSKEKTGEITKEKDELIAEKNALIIEKQELIKIKETMIIEHDILLGEYNDIKDKNSNLNKEIKDISSQFDEVINFLDNENRKSIPSGNNSTGATLKSFRQG</sequence>